<evidence type="ECO:0000256" key="1">
    <source>
        <dbReference type="PROSITE-ProRule" id="PRU00278"/>
    </source>
</evidence>
<feature type="domain" description="PpiC" evidence="3">
    <location>
        <begin position="130"/>
        <end position="225"/>
    </location>
</feature>
<sequence length="271" mass="30322">MKKAVLSSVLSVALLGGIANAKTFAKVNGDEITEKDVAALMRAMPGVSFEQLPEEMKTQVINQAIERKLLIDEAKKDKIQNSKEYKEAMASVEEDLMLEIWMRKEVEKTKVSNAEIKKFYNDNKDKFVQPESVKAKHILVNNEKEAKDIIAELKKAGKNVEAKFSEIARAKSKDGSAQNGGSLGWIAKGQVVPEFADAAFKLKKGSFTQSPVKTQFGYHIIYAEDKKATSTLALKDVEKQIEQNLKLKKFQENTKKEGEELRSKAKIELVK</sequence>
<dbReference type="SUPFAM" id="SSF109998">
    <property type="entry name" value="Triger factor/SurA peptide-binding domain-like"/>
    <property type="match status" value="1"/>
</dbReference>
<dbReference type="InterPro" id="IPR000297">
    <property type="entry name" value="PPIase_PpiC"/>
</dbReference>
<accession>A0ABT4VDH0</accession>
<dbReference type="PANTHER" id="PTHR47245">
    <property type="entry name" value="PEPTIDYLPROLYL ISOMERASE"/>
    <property type="match status" value="1"/>
</dbReference>
<name>A0ABT4VDH0_9HELI</name>
<evidence type="ECO:0000313" key="4">
    <source>
        <dbReference type="EMBL" id="MDA3968753.1"/>
    </source>
</evidence>
<dbReference type="SUPFAM" id="SSF54534">
    <property type="entry name" value="FKBP-like"/>
    <property type="match status" value="1"/>
</dbReference>
<keyword evidence="5" id="KW-1185">Reference proteome</keyword>
<dbReference type="PROSITE" id="PS50198">
    <property type="entry name" value="PPIC_PPIASE_2"/>
    <property type="match status" value="1"/>
</dbReference>
<dbReference type="EMBL" id="JAQHXR010000002">
    <property type="protein sequence ID" value="MDA3968753.1"/>
    <property type="molecule type" value="Genomic_DNA"/>
</dbReference>
<dbReference type="Proteomes" id="UP001210261">
    <property type="component" value="Unassembled WGS sequence"/>
</dbReference>
<organism evidence="4 5">
    <name type="scientific">Helicobacter ibis</name>
    <dbReference type="NCBI Taxonomy" id="2962633"/>
    <lineage>
        <taxon>Bacteria</taxon>
        <taxon>Pseudomonadati</taxon>
        <taxon>Campylobacterota</taxon>
        <taxon>Epsilonproteobacteria</taxon>
        <taxon>Campylobacterales</taxon>
        <taxon>Helicobacteraceae</taxon>
        <taxon>Helicobacter</taxon>
    </lineage>
</organism>
<dbReference type="GO" id="GO:0003755">
    <property type="term" value="F:peptidyl-prolyl cis-trans isomerase activity"/>
    <property type="evidence" value="ECO:0007669"/>
    <property type="project" value="UniProtKB-EC"/>
</dbReference>
<dbReference type="InterPro" id="IPR046357">
    <property type="entry name" value="PPIase_dom_sf"/>
</dbReference>
<dbReference type="PANTHER" id="PTHR47245:SF2">
    <property type="entry name" value="PEPTIDYL-PROLYL CIS-TRANS ISOMERASE HP_0175-RELATED"/>
    <property type="match status" value="1"/>
</dbReference>
<proteinExistence type="predicted"/>
<dbReference type="Gene3D" id="1.10.8.1040">
    <property type="match status" value="1"/>
</dbReference>
<evidence type="ECO:0000259" key="3">
    <source>
        <dbReference type="PROSITE" id="PS50198"/>
    </source>
</evidence>
<dbReference type="InterPro" id="IPR027304">
    <property type="entry name" value="Trigger_fact/SurA_dom_sf"/>
</dbReference>
<dbReference type="EC" id="5.2.1.8" evidence="4"/>
<gene>
    <name evidence="4" type="ORF">PF021_03580</name>
</gene>
<keyword evidence="2" id="KW-0732">Signal</keyword>
<protein>
    <submittedName>
        <fullName evidence="4">Peptidylprolyl isomerase</fullName>
        <ecNumber evidence="4">5.2.1.8</ecNumber>
    </submittedName>
</protein>
<feature type="signal peptide" evidence="2">
    <location>
        <begin position="1"/>
        <end position="21"/>
    </location>
</feature>
<dbReference type="Gene3D" id="3.10.50.40">
    <property type="match status" value="1"/>
</dbReference>
<dbReference type="InterPro" id="IPR050245">
    <property type="entry name" value="PrsA_foldase"/>
</dbReference>
<evidence type="ECO:0000313" key="5">
    <source>
        <dbReference type="Proteomes" id="UP001210261"/>
    </source>
</evidence>
<dbReference type="Pfam" id="PF00639">
    <property type="entry name" value="Rotamase"/>
    <property type="match status" value="1"/>
</dbReference>
<feature type="chain" id="PRO_5046079034" evidence="2">
    <location>
        <begin position="22"/>
        <end position="271"/>
    </location>
</feature>
<keyword evidence="1 4" id="KW-0413">Isomerase</keyword>
<comment type="caution">
    <text evidence="4">The sequence shown here is derived from an EMBL/GenBank/DDBJ whole genome shotgun (WGS) entry which is preliminary data.</text>
</comment>
<keyword evidence="1" id="KW-0697">Rotamase</keyword>
<reference evidence="4 5" key="1">
    <citation type="submission" date="2023-01" db="EMBL/GenBank/DDBJ databases">
        <title>Description of Helicobacter ibis sp. nov. isolated from faecal droppings of black-faced ibis (Theristicus melanopis).</title>
        <authorList>
            <person name="Lopez-Cantillo M."/>
            <person name="Vidal-Veuthey B."/>
            <person name="Mella A."/>
            <person name="De La Haba R."/>
            <person name="Collado L."/>
        </authorList>
    </citation>
    <scope>NUCLEOTIDE SEQUENCE [LARGE SCALE GENOMIC DNA]</scope>
    <source>
        <strain evidence="4 5">A82</strain>
    </source>
</reference>
<evidence type="ECO:0000256" key="2">
    <source>
        <dbReference type="SAM" id="SignalP"/>
    </source>
</evidence>
<dbReference type="RefSeq" id="WP_271021051.1">
    <property type="nucleotide sequence ID" value="NZ_JAQHXR010000002.1"/>
</dbReference>